<reference evidence="2 3" key="1">
    <citation type="submission" date="2018-07" db="EMBL/GenBank/DDBJ databases">
        <title>Genomic and Epidemiologic Investigation of an Indolent Hospital Outbreak.</title>
        <authorList>
            <person name="Johnson R.C."/>
            <person name="Deming C."/>
            <person name="Conlan S."/>
            <person name="Zellmer C.J."/>
            <person name="Michelin A.V."/>
            <person name="Lee-Lin S."/>
            <person name="Thomas P.J."/>
            <person name="Park M."/>
            <person name="Weingarten R.A."/>
            <person name="Less J."/>
            <person name="Dekker J.P."/>
            <person name="Frank K.M."/>
            <person name="Musser K.A."/>
            <person name="Mcquiston J.R."/>
            <person name="Henderson D.K."/>
            <person name="Lau A.F."/>
            <person name="Palmore T.N."/>
            <person name="Segre J.A."/>
        </authorList>
    </citation>
    <scope>NUCLEOTIDE SEQUENCE [LARGE SCALE GENOMIC DNA]</scope>
    <source>
        <strain evidence="2 3">SK-NIH.Env6_1116</strain>
    </source>
</reference>
<gene>
    <name evidence="2" type="ORF">DAH51_26100</name>
</gene>
<sequence>MLGWFADCQPTLSRSREREGPAPKAWEDEGLLKQAALIQLRLTGFAGKASYPSPANGRRNEHSCSLRARQLSARKQTERYPGSAMPAPPRHPLS</sequence>
<dbReference type="EMBL" id="QRAL01000061">
    <property type="protein sequence ID" value="RSU46177.1"/>
    <property type="molecule type" value="Genomic_DNA"/>
</dbReference>
<feature type="region of interest" description="Disordered" evidence="1">
    <location>
        <begin position="1"/>
        <end position="28"/>
    </location>
</feature>
<evidence type="ECO:0000256" key="1">
    <source>
        <dbReference type="SAM" id="MobiDB-lite"/>
    </source>
</evidence>
<comment type="caution">
    <text evidence="2">The sequence shown here is derived from an EMBL/GenBank/DDBJ whole genome shotgun (WGS) entry which is preliminary data.</text>
</comment>
<organism evidence="2 3">
    <name type="scientific">Sphingobium yanoikuyae</name>
    <name type="common">Sphingomonas yanoikuyae</name>
    <dbReference type="NCBI Taxonomy" id="13690"/>
    <lineage>
        <taxon>Bacteria</taxon>
        <taxon>Pseudomonadati</taxon>
        <taxon>Pseudomonadota</taxon>
        <taxon>Alphaproteobacteria</taxon>
        <taxon>Sphingomonadales</taxon>
        <taxon>Sphingomonadaceae</taxon>
        <taxon>Sphingobium</taxon>
    </lineage>
</organism>
<feature type="non-terminal residue" evidence="2">
    <location>
        <position position="94"/>
    </location>
</feature>
<name>A0A430BCE3_SPHYA</name>
<protein>
    <submittedName>
        <fullName evidence="2">Uncharacterized protein</fullName>
    </submittedName>
</protein>
<feature type="region of interest" description="Disordered" evidence="1">
    <location>
        <begin position="48"/>
        <end position="94"/>
    </location>
</feature>
<dbReference type="AlphaFoldDB" id="A0A430BCE3"/>
<evidence type="ECO:0000313" key="2">
    <source>
        <dbReference type="EMBL" id="RSU46177.1"/>
    </source>
</evidence>
<proteinExistence type="predicted"/>
<feature type="compositionally biased region" description="Basic and acidic residues" evidence="1">
    <location>
        <begin position="14"/>
        <end position="28"/>
    </location>
</feature>
<accession>A0A430BCE3</accession>
<dbReference type="Proteomes" id="UP000287401">
    <property type="component" value="Unassembled WGS sequence"/>
</dbReference>
<evidence type="ECO:0000313" key="3">
    <source>
        <dbReference type="Proteomes" id="UP000287401"/>
    </source>
</evidence>